<dbReference type="RefSeq" id="WP_379826700.1">
    <property type="nucleotide sequence ID" value="NZ_JANHDJ010000001.1"/>
</dbReference>
<dbReference type="GO" id="GO:0005886">
    <property type="term" value="C:plasma membrane"/>
    <property type="evidence" value="ECO:0007669"/>
    <property type="project" value="UniProtKB-SubCell"/>
</dbReference>
<keyword evidence="3 6" id="KW-0812">Transmembrane</keyword>
<feature type="transmembrane region" description="Helical" evidence="6">
    <location>
        <begin position="14"/>
        <end position="31"/>
    </location>
</feature>
<evidence type="ECO:0000313" key="8">
    <source>
        <dbReference type="EMBL" id="MFD1640617.1"/>
    </source>
</evidence>
<dbReference type="InterPro" id="IPR005115">
    <property type="entry name" value="Gly_transporter"/>
</dbReference>
<evidence type="ECO:0000256" key="5">
    <source>
        <dbReference type="ARBA" id="ARBA00023136"/>
    </source>
</evidence>
<feature type="transmembrane region" description="Helical" evidence="6">
    <location>
        <begin position="100"/>
        <end position="120"/>
    </location>
</feature>
<feature type="transmembrane region" description="Helical" evidence="6">
    <location>
        <begin position="181"/>
        <end position="200"/>
    </location>
</feature>
<dbReference type="EMBL" id="JBHUDM010000001">
    <property type="protein sequence ID" value="MFD1640617.1"/>
    <property type="molecule type" value="Genomic_DNA"/>
</dbReference>
<keyword evidence="2" id="KW-1003">Cell membrane</keyword>
<evidence type="ECO:0000256" key="2">
    <source>
        <dbReference type="ARBA" id="ARBA00022475"/>
    </source>
</evidence>
<keyword evidence="5 6" id="KW-0472">Membrane</keyword>
<comment type="caution">
    <text evidence="8">The sequence shown here is derived from an EMBL/GenBank/DDBJ whole genome shotgun (WGS) entry which is preliminary data.</text>
</comment>
<comment type="subcellular location">
    <subcellularLocation>
        <location evidence="1">Cell membrane</location>
        <topology evidence="1">Multi-pass membrane protein</topology>
    </subcellularLocation>
</comment>
<organism evidence="8 9">
    <name type="scientific">Halohasta litorea</name>
    <dbReference type="NCBI Taxonomy" id="869891"/>
    <lineage>
        <taxon>Archaea</taxon>
        <taxon>Methanobacteriati</taxon>
        <taxon>Methanobacteriota</taxon>
        <taxon>Stenosarchaea group</taxon>
        <taxon>Halobacteria</taxon>
        <taxon>Halobacteriales</taxon>
        <taxon>Haloferacaceae</taxon>
        <taxon>Halohasta</taxon>
    </lineage>
</organism>
<dbReference type="Proteomes" id="UP001597052">
    <property type="component" value="Unassembled WGS sequence"/>
</dbReference>
<gene>
    <name evidence="8" type="ORF">ACFSBW_01835</name>
</gene>
<dbReference type="PANTHER" id="PTHR30506">
    <property type="entry name" value="INNER MEMBRANE PROTEIN"/>
    <property type="match status" value="1"/>
</dbReference>
<evidence type="ECO:0000256" key="6">
    <source>
        <dbReference type="SAM" id="Phobius"/>
    </source>
</evidence>
<feature type="domain" description="Glycine transporter" evidence="7">
    <location>
        <begin position="103"/>
        <end position="175"/>
    </location>
</feature>
<sequence>MIRQLGTALFGDPFLVMNTIGLVAFALVGSAKAIREEFDLFGVVVVGLATAFAGGLTRDLLVNRVPLVLQSPIEISLGLLGSGLAVALSMGLRAPDEHGITVISDAIGLAAFATTGAIVATQAGVSAFGVVAIATINAVGGGAFADILLDRSPFILFDDFYASCAVLGGCSYWFVETLGVIDGGAAIACAAVTVSVRVVAVTRGWYIPTVENLKSIAK</sequence>
<keyword evidence="9" id="KW-1185">Reference proteome</keyword>
<proteinExistence type="predicted"/>
<evidence type="ECO:0000313" key="9">
    <source>
        <dbReference type="Proteomes" id="UP001597052"/>
    </source>
</evidence>
<evidence type="ECO:0000256" key="3">
    <source>
        <dbReference type="ARBA" id="ARBA00022692"/>
    </source>
</evidence>
<accession>A0ABD6D5J7</accession>
<protein>
    <submittedName>
        <fullName evidence="8">Trimeric intracellular cation channel family protein</fullName>
    </submittedName>
</protein>
<evidence type="ECO:0000256" key="4">
    <source>
        <dbReference type="ARBA" id="ARBA00022989"/>
    </source>
</evidence>
<feature type="transmembrane region" description="Helical" evidence="6">
    <location>
        <begin position="38"/>
        <end position="56"/>
    </location>
</feature>
<evidence type="ECO:0000256" key="1">
    <source>
        <dbReference type="ARBA" id="ARBA00004651"/>
    </source>
</evidence>
<keyword evidence="4 6" id="KW-1133">Transmembrane helix</keyword>
<dbReference type="Pfam" id="PF03458">
    <property type="entry name" value="Gly_transporter"/>
    <property type="match status" value="2"/>
</dbReference>
<name>A0ABD6D5J7_9EURY</name>
<dbReference type="AlphaFoldDB" id="A0ABD6D5J7"/>
<feature type="transmembrane region" description="Helical" evidence="6">
    <location>
        <begin position="126"/>
        <end position="149"/>
    </location>
</feature>
<dbReference type="PANTHER" id="PTHR30506:SF3">
    <property type="entry name" value="UPF0126 INNER MEMBRANE PROTEIN YADS-RELATED"/>
    <property type="match status" value="1"/>
</dbReference>
<feature type="domain" description="Glycine transporter" evidence="7">
    <location>
        <begin position="16"/>
        <end position="88"/>
    </location>
</feature>
<evidence type="ECO:0000259" key="7">
    <source>
        <dbReference type="Pfam" id="PF03458"/>
    </source>
</evidence>
<reference evidence="8 9" key="1">
    <citation type="journal article" date="2019" name="Int. J. Syst. Evol. Microbiol.">
        <title>The Global Catalogue of Microorganisms (GCM) 10K type strain sequencing project: providing services to taxonomists for standard genome sequencing and annotation.</title>
        <authorList>
            <consortium name="The Broad Institute Genomics Platform"/>
            <consortium name="The Broad Institute Genome Sequencing Center for Infectious Disease"/>
            <person name="Wu L."/>
            <person name="Ma J."/>
        </authorList>
    </citation>
    <scope>NUCLEOTIDE SEQUENCE [LARGE SCALE GENOMIC DNA]</scope>
    <source>
        <strain evidence="8 9">CGMCC 1.10593</strain>
    </source>
</reference>